<evidence type="ECO:0000313" key="2">
    <source>
        <dbReference type="Proteomes" id="UP000275846"/>
    </source>
</evidence>
<protein>
    <submittedName>
        <fullName evidence="3">RxLR effector candidate protein</fullName>
    </submittedName>
</protein>
<dbReference type="EMBL" id="UYSU01034723">
    <property type="protein sequence ID" value="VDL94945.1"/>
    <property type="molecule type" value="Genomic_DNA"/>
</dbReference>
<keyword evidence="2" id="KW-1185">Reference proteome</keyword>
<gene>
    <name evidence="1" type="ORF">SSLN_LOCUS8560</name>
</gene>
<reference evidence="3" key="1">
    <citation type="submission" date="2016-06" db="UniProtKB">
        <authorList>
            <consortium name="WormBaseParasite"/>
        </authorList>
    </citation>
    <scope>IDENTIFICATION</scope>
</reference>
<evidence type="ECO:0000313" key="3">
    <source>
        <dbReference type="WBParaSite" id="SSLN_0000889501-mRNA-1"/>
    </source>
</evidence>
<name>A0A183SWG2_SCHSO</name>
<organism evidence="3">
    <name type="scientific">Schistocephalus solidus</name>
    <name type="common">Tapeworm</name>
    <dbReference type="NCBI Taxonomy" id="70667"/>
    <lineage>
        <taxon>Eukaryota</taxon>
        <taxon>Metazoa</taxon>
        <taxon>Spiralia</taxon>
        <taxon>Lophotrochozoa</taxon>
        <taxon>Platyhelminthes</taxon>
        <taxon>Cestoda</taxon>
        <taxon>Eucestoda</taxon>
        <taxon>Diphyllobothriidea</taxon>
        <taxon>Diphyllobothriidae</taxon>
        <taxon>Schistocephalus</taxon>
    </lineage>
</organism>
<proteinExistence type="predicted"/>
<dbReference type="WBParaSite" id="SSLN_0000889501-mRNA-1">
    <property type="protein sequence ID" value="SSLN_0000889501-mRNA-1"/>
    <property type="gene ID" value="SSLN_0000889501"/>
</dbReference>
<reference evidence="1 2" key="2">
    <citation type="submission" date="2018-11" db="EMBL/GenBank/DDBJ databases">
        <authorList>
            <consortium name="Pathogen Informatics"/>
        </authorList>
    </citation>
    <scope>NUCLEOTIDE SEQUENCE [LARGE SCALE GENOMIC DNA]</scope>
    <source>
        <strain evidence="1 2">NST_G2</strain>
    </source>
</reference>
<dbReference type="Proteomes" id="UP000275846">
    <property type="component" value="Unassembled WGS sequence"/>
</dbReference>
<dbReference type="AlphaFoldDB" id="A0A183SWG2"/>
<sequence length="207" mass="23353">MHSSVICISMSQTTFLPPVVLLTSLLASTTAPVRLKLALCKPWRQILTSRLLSVVGSPFCILVRDSRSLRSAVAGEAYAFDHVLVRKRLKVHLPSASKMPHARRPHVANIRRPSTAEALSREIRPCFTTRTDGEGSNEKPSLKTSVHGAAEKILGYTQRRRRDWISGRTLQFADQAARARSRNDASFHQLRKMTAKSDMEYRKKYWA</sequence>
<dbReference type="OrthoDB" id="10308136at2759"/>
<accession>A0A183SWG2</accession>
<evidence type="ECO:0000313" key="1">
    <source>
        <dbReference type="EMBL" id="VDL94945.1"/>
    </source>
</evidence>